<protein>
    <submittedName>
        <fullName evidence="1">Uncharacterized protein</fullName>
    </submittedName>
</protein>
<name>A0A3M7QBJ1_BRAPC</name>
<dbReference type="AlphaFoldDB" id="A0A3M7QBJ1"/>
<comment type="caution">
    <text evidence="1">The sequence shown here is derived from an EMBL/GenBank/DDBJ whole genome shotgun (WGS) entry which is preliminary data.</text>
</comment>
<accession>A0A3M7QBJ1</accession>
<evidence type="ECO:0000313" key="2">
    <source>
        <dbReference type="Proteomes" id="UP000276133"/>
    </source>
</evidence>
<dbReference type="Proteomes" id="UP000276133">
    <property type="component" value="Unassembled WGS sequence"/>
</dbReference>
<gene>
    <name evidence="1" type="ORF">BpHYR1_043345</name>
</gene>
<evidence type="ECO:0000313" key="1">
    <source>
        <dbReference type="EMBL" id="RNA08315.1"/>
    </source>
</evidence>
<organism evidence="1 2">
    <name type="scientific">Brachionus plicatilis</name>
    <name type="common">Marine rotifer</name>
    <name type="synonym">Brachionus muelleri</name>
    <dbReference type="NCBI Taxonomy" id="10195"/>
    <lineage>
        <taxon>Eukaryota</taxon>
        <taxon>Metazoa</taxon>
        <taxon>Spiralia</taxon>
        <taxon>Gnathifera</taxon>
        <taxon>Rotifera</taxon>
        <taxon>Eurotatoria</taxon>
        <taxon>Monogononta</taxon>
        <taxon>Pseudotrocha</taxon>
        <taxon>Ploima</taxon>
        <taxon>Brachionidae</taxon>
        <taxon>Brachionus</taxon>
    </lineage>
</organism>
<proteinExistence type="predicted"/>
<reference evidence="1 2" key="1">
    <citation type="journal article" date="2018" name="Sci. Rep.">
        <title>Genomic signatures of local adaptation to the degree of environmental predictability in rotifers.</title>
        <authorList>
            <person name="Franch-Gras L."/>
            <person name="Hahn C."/>
            <person name="Garcia-Roger E.M."/>
            <person name="Carmona M.J."/>
            <person name="Serra M."/>
            <person name="Gomez A."/>
        </authorList>
    </citation>
    <scope>NUCLEOTIDE SEQUENCE [LARGE SCALE GENOMIC DNA]</scope>
    <source>
        <strain evidence="1">HYR1</strain>
    </source>
</reference>
<sequence>MKAPKKAILFNEAAASFFGMSFFKSIYRFCPIDKVSTQLVNSIDKAPIENIPDKNRSLNVKIWDLLMKLKIYKFKCFAFLYVNTIRKLRVSQHNIDGAECVKVVFSSTSEKIFNNHSYFLIKAGGNSAERQTSGNKGATKLIGLFLRHSLLRQPYPRPIDLQQYFLAHSKFSHPLAVSLSGPSVILSHISLNSKNKFIPNDVTFTQPDKFKYSKSFSSYFEAKKLD</sequence>
<keyword evidence="2" id="KW-1185">Reference proteome</keyword>
<dbReference type="EMBL" id="REGN01006781">
    <property type="protein sequence ID" value="RNA08315.1"/>
    <property type="molecule type" value="Genomic_DNA"/>
</dbReference>